<protein>
    <submittedName>
        <fullName evidence="2">Unannotated protein</fullName>
    </submittedName>
</protein>
<feature type="transmembrane region" description="Helical" evidence="1">
    <location>
        <begin position="66"/>
        <end position="88"/>
    </location>
</feature>
<keyword evidence="1" id="KW-0472">Membrane</keyword>
<reference evidence="2" key="1">
    <citation type="submission" date="2020-05" db="EMBL/GenBank/DDBJ databases">
        <authorList>
            <person name="Chiriac C."/>
            <person name="Salcher M."/>
            <person name="Ghai R."/>
            <person name="Kavagutti S V."/>
        </authorList>
    </citation>
    <scope>NUCLEOTIDE SEQUENCE</scope>
</reference>
<dbReference type="AlphaFoldDB" id="A0A6J6FL88"/>
<proteinExistence type="predicted"/>
<name>A0A6J6FL88_9ZZZZ</name>
<feature type="transmembrane region" description="Helical" evidence="1">
    <location>
        <begin position="222"/>
        <end position="242"/>
    </location>
</feature>
<evidence type="ECO:0000256" key="1">
    <source>
        <dbReference type="SAM" id="Phobius"/>
    </source>
</evidence>
<sequence>MHEFYFLCRTFRWELAYRIVSSLLTTFLGLLLFGMVLADTIPAWMKSFSWLQSFTTAMRELPPWDFILIVFAITLIGGYLLRITTYLFRKRNTSRLGKITLKEHDDGLGGLAIQQRRRHMFGRSRLLSMVFEMGTAVSAVFGVVCALIVFGYYPSAIVLVVLVSIVVFYLPVALKRWLAGLEKNEKDHEALRVKLRDAGSDSDSAEIHVHAERLRIRAKNPILRFTVIWPLLVIIVPGTIGAAAMESWLFAVNINDSALNKLLIVLMAMSLRTMLTAMTVVERVSNRIARLIMPDPTEDDEDS</sequence>
<feature type="transmembrane region" description="Helical" evidence="1">
    <location>
        <begin position="156"/>
        <end position="174"/>
    </location>
</feature>
<keyword evidence="1" id="KW-0812">Transmembrane</keyword>
<feature type="transmembrane region" description="Helical" evidence="1">
    <location>
        <begin position="262"/>
        <end position="281"/>
    </location>
</feature>
<feature type="transmembrane region" description="Helical" evidence="1">
    <location>
        <begin position="126"/>
        <end position="150"/>
    </location>
</feature>
<keyword evidence="1" id="KW-1133">Transmembrane helix</keyword>
<accession>A0A6J6FL88</accession>
<gene>
    <name evidence="2" type="ORF">UFOPK1767_00878</name>
</gene>
<evidence type="ECO:0000313" key="2">
    <source>
        <dbReference type="EMBL" id="CAB4589766.1"/>
    </source>
</evidence>
<organism evidence="2">
    <name type="scientific">freshwater metagenome</name>
    <dbReference type="NCBI Taxonomy" id="449393"/>
    <lineage>
        <taxon>unclassified sequences</taxon>
        <taxon>metagenomes</taxon>
        <taxon>ecological metagenomes</taxon>
    </lineage>
</organism>
<dbReference type="EMBL" id="CAEZTZ010000128">
    <property type="protein sequence ID" value="CAB4589766.1"/>
    <property type="molecule type" value="Genomic_DNA"/>
</dbReference>